<organism evidence="2 3">
    <name type="scientific">Fusarium poae</name>
    <dbReference type="NCBI Taxonomy" id="36050"/>
    <lineage>
        <taxon>Eukaryota</taxon>
        <taxon>Fungi</taxon>
        <taxon>Dikarya</taxon>
        <taxon>Ascomycota</taxon>
        <taxon>Pezizomycotina</taxon>
        <taxon>Sordariomycetes</taxon>
        <taxon>Hypocreomycetidae</taxon>
        <taxon>Hypocreales</taxon>
        <taxon>Nectriaceae</taxon>
        <taxon>Fusarium</taxon>
    </lineage>
</organism>
<dbReference type="AlphaFoldDB" id="A0A1B8B8Z9"/>
<dbReference type="OMA" id="LSCTITT"/>
<protein>
    <submittedName>
        <fullName evidence="2">Uncharacterized protein</fullName>
    </submittedName>
</protein>
<dbReference type="STRING" id="36050.A0A1B8B8Z9"/>
<proteinExistence type="predicted"/>
<dbReference type="Pfam" id="PF09495">
    <property type="entry name" value="DUF2462"/>
    <property type="match status" value="1"/>
</dbReference>
<dbReference type="EMBL" id="LYXU01000001">
    <property type="protein sequence ID" value="OBS29190.1"/>
    <property type="molecule type" value="Genomic_DNA"/>
</dbReference>
<feature type="compositionally biased region" description="Basic residues" evidence="1">
    <location>
        <begin position="18"/>
        <end position="44"/>
    </location>
</feature>
<evidence type="ECO:0000256" key="1">
    <source>
        <dbReference type="SAM" id="MobiDB-lite"/>
    </source>
</evidence>
<reference evidence="2 3" key="1">
    <citation type="submission" date="2016-06" db="EMBL/GenBank/DDBJ databases">
        <title>Living apart together: crosstalk between the core and supernumerary genomes in a fungal plant pathogen.</title>
        <authorList>
            <person name="Vanheule A."/>
            <person name="Audenaert K."/>
            <person name="Warris S."/>
            <person name="Van De Geest H."/>
            <person name="Schijlen E."/>
            <person name="Hofte M."/>
            <person name="De Saeger S."/>
            <person name="Haesaert G."/>
            <person name="Waalwijk C."/>
            <person name="Van Der Lee T."/>
        </authorList>
    </citation>
    <scope>NUCLEOTIDE SEQUENCE [LARGE SCALE GENOMIC DNA]</scope>
    <source>
        <strain evidence="2 3">2516</strain>
    </source>
</reference>
<sequence length="123" mass="13882">MAQGTVKNLGRATPAKVVHSKRQASKVHKPKQTKKNVDKVHRKFTSGMTAQTEKLLSERAGHLELLGQKKKKEENKKKDKRTTTKGSKSGFVIFLQPRSPPAKYIFQNCSTTFDEEWSSGIRT</sequence>
<dbReference type="InterPro" id="IPR019034">
    <property type="entry name" value="UPF0390"/>
</dbReference>
<feature type="region of interest" description="Disordered" evidence="1">
    <location>
        <begin position="1"/>
        <end position="93"/>
    </location>
</feature>
<gene>
    <name evidence="2" type="ORF">FPOA_03127</name>
</gene>
<name>A0A1B8B8Z9_FUSPO</name>
<comment type="caution">
    <text evidence="2">The sequence shown here is derived from an EMBL/GenBank/DDBJ whole genome shotgun (WGS) entry which is preliminary data.</text>
</comment>
<evidence type="ECO:0000313" key="2">
    <source>
        <dbReference type="EMBL" id="OBS29190.1"/>
    </source>
</evidence>
<keyword evidence="3" id="KW-1185">Reference proteome</keyword>
<accession>A0A1B8B8Z9</accession>
<evidence type="ECO:0000313" key="3">
    <source>
        <dbReference type="Proteomes" id="UP000091967"/>
    </source>
</evidence>
<dbReference type="Proteomes" id="UP000091967">
    <property type="component" value="Unassembled WGS sequence"/>
</dbReference>